<evidence type="ECO:0000313" key="12">
    <source>
        <dbReference type="Proteomes" id="UP001594351"/>
    </source>
</evidence>
<dbReference type="Gene3D" id="2.60.200.20">
    <property type="match status" value="1"/>
</dbReference>
<sequence>MSNEGKFCLEVLRGPDAGKKFLLESDEIIVGRSRHCDVLFSDEAISRQHVQISFSETDTQSFDLKDLNSRNGVFINEEKVLKRKVHSGEYIHIGESVFTLRFLVDDEAEELMKTSSNVGLEEEDTEDSLVASIGVEKVKLFRFDAKKIDEKSIERRLQTLYKLGEIITMPGPLHEKLETILDMIYETVPAESGCILVKDRLSEKLEPIAVKYGSFLTKNKPMKVSWTIIDKSIKERIGILAADAQQDPRFDQAESVIAAKFRSVLSVPLFFHDTLMGTIFLNTSIKNEMFTQEDLEFLTGIANETAIVIEHNQMMNAQISREKMAEVGELVAGLSHYIKNVLFAFSAPQTIIDNALTKKDYDIIHSVWPILKKNAGVISDLVNDMLYFSKDKKPEKKLVNLHQVIQEVISLYKPIIRSKGIELEADCAEDVPDCNIDPQSFHRILLNLLKNAIDALTGIPSAKIIIRTQYVADEGAIELVVSDNGTGIAPQNVERIFHYLFSTKGYEGTGLGLYVTKKIVEDHGGSISVQSELGQGTTFIIRIPLSG</sequence>
<evidence type="ECO:0000256" key="7">
    <source>
        <dbReference type="ARBA" id="ARBA00022840"/>
    </source>
</evidence>
<dbReference type="CDD" id="cd00060">
    <property type="entry name" value="FHA"/>
    <property type="match status" value="1"/>
</dbReference>
<evidence type="ECO:0000259" key="10">
    <source>
        <dbReference type="PROSITE" id="PS50109"/>
    </source>
</evidence>
<dbReference type="SMART" id="SM00240">
    <property type="entry name" value="FHA"/>
    <property type="match status" value="1"/>
</dbReference>
<dbReference type="Gene3D" id="1.10.287.130">
    <property type="match status" value="1"/>
</dbReference>
<dbReference type="InterPro" id="IPR003018">
    <property type="entry name" value="GAF"/>
</dbReference>
<dbReference type="SUPFAM" id="SSF47384">
    <property type="entry name" value="Homodimeric domain of signal transducing histidine kinase"/>
    <property type="match status" value="1"/>
</dbReference>
<dbReference type="PANTHER" id="PTHR43065:SF10">
    <property type="entry name" value="PEROXIDE STRESS-ACTIVATED HISTIDINE KINASE MAK3"/>
    <property type="match status" value="1"/>
</dbReference>
<keyword evidence="3" id="KW-0597">Phosphoprotein</keyword>
<dbReference type="Gene3D" id="3.30.565.10">
    <property type="entry name" value="Histidine kinase-like ATPase, C-terminal domain"/>
    <property type="match status" value="1"/>
</dbReference>
<protein>
    <recommendedName>
        <fullName evidence="2">histidine kinase</fullName>
        <ecNumber evidence="2">2.7.13.3</ecNumber>
    </recommendedName>
</protein>
<evidence type="ECO:0000256" key="5">
    <source>
        <dbReference type="ARBA" id="ARBA00022741"/>
    </source>
</evidence>
<dbReference type="Pfam" id="PF16697">
    <property type="entry name" value="Yop-YscD_cpl"/>
    <property type="match status" value="1"/>
</dbReference>
<evidence type="ECO:0000256" key="4">
    <source>
        <dbReference type="ARBA" id="ARBA00022679"/>
    </source>
</evidence>
<name>A0ABV6Z405_UNCC1</name>
<dbReference type="InterPro" id="IPR004358">
    <property type="entry name" value="Sig_transdc_His_kin-like_C"/>
</dbReference>
<evidence type="ECO:0000256" key="2">
    <source>
        <dbReference type="ARBA" id="ARBA00012438"/>
    </source>
</evidence>
<dbReference type="PROSITE" id="PS50109">
    <property type="entry name" value="HIS_KIN"/>
    <property type="match status" value="1"/>
</dbReference>
<evidence type="ECO:0000313" key="11">
    <source>
        <dbReference type="EMBL" id="MFC1853179.1"/>
    </source>
</evidence>
<keyword evidence="4" id="KW-0808">Transferase</keyword>
<keyword evidence="6" id="KW-0418">Kinase</keyword>
<dbReference type="InterPro" id="IPR003594">
    <property type="entry name" value="HATPase_dom"/>
</dbReference>
<dbReference type="InterPro" id="IPR029016">
    <property type="entry name" value="GAF-like_dom_sf"/>
</dbReference>
<dbReference type="EC" id="2.7.13.3" evidence="2"/>
<dbReference type="InterPro" id="IPR000253">
    <property type="entry name" value="FHA_dom"/>
</dbReference>
<dbReference type="SUPFAM" id="SSF55781">
    <property type="entry name" value="GAF domain-like"/>
    <property type="match status" value="1"/>
</dbReference>
<dbReference type="SUPFAM" id="SSF49879">
    <property type="entry name" value="SMAD/FHA domain"/>
    <property type="match status" value="1"/>
</dbReference>
<dbReference type="InterPro" id="IPR008984">
    <property type="entry name" value="SMAD_FHA_dom_sf"/>
</dbReference>
<evidence type="ECO:0000256" key="1">
    <source>
        <dbReference type="ARBA" id="ARBA00000085"/>
    </source>
</evidence>
<dbReference type="CDD" id="cd00075">
    <property type="entry name" value="HATPase"/>
    <property type="match status" value="1"/>
</dbReference>
<comment type="caution">
    <text evidence="11">The sequence shown here is derived from an EMBL/GenBank/DDBJ whole genome shotgun (WGS) entry which is preliminary data.</text>
</comment>
<dbReference type="Gene3D" id="3.30.450.40">
    <property type="match status" value="1"/>
</dbReference>
<dbReference type="PRINTS" id="PR00344">
    <property type="entry name" value="BCTRLSENSOR"/>
</dbReference>
<dbReference type="InterPro" id="IPR036097">
    <property type="entry name" value="HisK_dim/P_sf"/>
</dbReference>
<keyword evidence="12" id="KW-1185">Reference proteome</keyword>
<evidence type="ECO:0000256" key="8">
    <source>
        <dbReference type="ARBA" id="ARBA00023012"/>
    </source>
</evidence>
<dbReference type="Pfam" id="PF01590">
    <property type="entry name" value="GAF"/>
    <property type="match status" value="1"/>
</dbReference>
<feature type="domain" description="Histidine kinase" evidence="10">
    <location>
        <begin position="333"/>
        <end position="547"/>
    </location>
</feature>
<feature type="domain" description="FHA" evidence="9">
    <location>
        <begin position="28"/>
        <end position="80"/>
    </location>
</feature>
<dbReference type="SUPFAM" id="SSF55874">
    <property type="entry name" value="ATPase domain of HSP90 chaperone/DNA topoisomerase II/histidine kinase"/>
    <property type="match status" value="1"/>
</dbReference>
<organism evidence="11 12">
    <name type="scientific">candidate division CSSED10-310 bacterium</name>
    <dbReference type="NCBI Taxonomy" id="2855610"/>
    <lineage>
        <taxon>Bacteria</taxon>
        <taxon>Bacteria division CSSED10-310</taxon>
    </lineage>
</organism>
<proteinExistence type="predicted"/>
<accession>A0ABV6Z405</accession>
<gene>
    <name evidence="11" type="ORF">ACFL27_23525</name>
</gene>
<evidence type="ECO:0000256" key="3">
    <source>
        <dbReference type="ARBA" id="ARBA00022553"/>
    </source>
</evidence>
<reference evidence="11 12" key="1">
    <citation type="submission" date="2024-09" db="EMBL/GenBank/DDBJ databases">
        <title>Laminarin stimulates single cell rates of sulfate reduction while oxygen inhibits transcriptomic activity in coastal marine sediment.</title>
        <authorList>
            <person name="Lindsay M."/>
            <person name="Orcutt B."/>
            <person name="Emerson D."/>
            <person name="Stepanauskas R."/>
            <person name="D'Angelo T."/>
        </authorList>
    </citation>
    <scope>NUCLEOTIDE SEQUENCE [LARGE SCALE GENOMIC DNA]</scope>
    <source>
        <strain evidence="11">SAG AM-311-K15</strain>
    </source>
</reference>
<dbReference type="InterPro" id="IPR005467">
    <property type="entry name" value="His_kinase_dom"/>
</dbReference>
<evidence type="ECO:0000256" key="6">
    <source>
        <dbReference type="ARBA" id="ARBA00022777"/>
    </source>
</evidence>
<dbReference type="EMBL" id="JBHPBY010000439">
    <property type="protein sequence ID" value="MFC1853179.1"/>
    <property type="molecule type" value="Genomic_DNA"/>
</dbReference>
<dbReference type="SMART" id="SM00387">
    <property type="entry name" value="HATPase_c"/>
    <property type="match status" value="1"/>
</dbReference>
<evidence type="ECO:0000259" key="9">
    <source>
        <dbReference type="PROSITE" id="PS50006"/>
    </source>
</evidence>
<keyword evidence="8" id="KW-0902">Two-component regulatory system</keyword>
<keyword evidence="7 11" id="KW-0067">ATP-binding</keyword>
<comment type="catalytic activity">
    <reaction evidence="1">
        <text>ATP + protein L-histidine = ADP + protein N-phospho-L-histidine.</text>
        <dbReference type="EC" id="2.7.13.3"/>
    </reaction>
</comment>
<dbReference type="InterPro" id="IPR036890">
    <property type="entry name" value="HATPase_C_sf"/>
</dbReference>
<dbReference type="PANTHER" id="PTHR43065">
    <property type="entry name" value="SENSOR HISTIDINE KINASE"/>
    <property type="match status" value="1"/>
</dbReference>
<keyword evidence="5" id="KW-0547">Nucleotide-binding</keyword>
<dbReference type="SMART" id="SM00065">
    <property type="entry name" value="GAF"/>
    <property type="match status" value="1"/>
</dbReference>
<dbReference type="GO" id="GO:0005524">
    <property type="term" value="F:ATP binding"/>
    <property type="evidence" value="ECO:0007669"/>
    <property type="project" value="UniProtKB-KW"/>
</dbReference>
<dbReference type="PROSITE" id="PS50006">
    <property type="entry name" value="FHA_DOMAIN"/>
    <property type="match status" value="1"/>
</dbReference>
<dbReference type="Pfam" id="PF02518">
    <property type="entry name" value="HATPase_c"/>
    <property type="match status" value="1"/>
</dbReference>
<dbReference type="Proteomes" id="UP001594351">
    <property type="component" value="Unassembled WGS sequence"/>
</dbReference>
<dbReference type="InterPro" id="IPR032030">
    <property type="entry name" value="YscD_cytoplasmic_dom"/>
</dbReference>